<evidence type="ECO:0000313" key="2">
    <source>
        <dbReference type="EMBL" id="OCF24209.1"/>
    </source>
</evidence>
<organism evidence="2">
    <name type="scientific">Kwoniella bestiolae CBS 10118</name>
    <dbReference type="NCBI Taxonomy" id="1296100"/>
    <lineage>
        <taxon>Eukaryota</taxon>
        <taxon>Fungi</taxon>
        <taxon>Dikarya</taxon>
        <taxon>Basidiomycota</taxon>
        <taxon>Agaricomycotina</taxon>
        <taxon>Tremellomycetes</taxon>
        <taxon>Tremellales</taxon>
        <taxon>Cryptococcaceae</taxon>
        <taxon>Kwoniella</taxon>
    </lineage>
</organism>
<dbReference type="EMBL" id="CP144545">
    <property type="protein sequence ID" value="WVW85031.1"/>
    <property type="molecule type" value="Genomic_DNA"/>
</dbReference>
<keyword evidence="4" id="KW-1185">Reference proteome</keyword>
<reference evidence="2" key="3">
    <citation type="submission" date="2014-01" db="EMBL/GenBank/DDBJ databases">
        <title>Evolution of pathogenesis and genome organization in the Tremellales.</title>
        <authorList>
            <person name="Cuomo C."/>
            <person name="Litvintseva A."/>
            <person name="Heitman J."/>
            <person name="Chen Y."/>
            <person name="Sun S."/>
            <person name="Springer D."/>
            <person name="Dromer F."/>
            <person name="Young S."/>
            <person name="Zeng Q."/>
            <person name="Chapman S."/>
            <person name="Gujja S."/>
            <person name="Saif S."/>
            <person name="Birren B."/>
        </authorList>
    </citation>
    <scope>NUCLEOTIDE SEQUENCE</scope>
    <source>
        <strain evidence="2">CBS 10118</strain>
    </source>
</reference>
<name>A0A1B9FZM1_9TREE</name>
<sequence>MTTSLPAILVPTLEERLAISAYHSAVSQHVLSLLQTHNAGLTSSEEMGRKSTIKGSKGKGDLLDPSMKVEVLVDGEIKPDLLDERNIGKMEGSSPDETGSTSRNIALSEATQQSATIITPPPATPSPANGPSSRGRSKSVRRQGTGGIERSQSYEMKRNLKFAKHRKELERKVNTWWEGVLEVSPEGSSLSDFPSESEIIDTKPSPSITVQLSPFIAFDTAYNGIGTGRHYTPNINFSSSCARGGLAFNLHGADSHIHSEIAHDQDRQSPSGLIFSENASKAILKSRPNQNDQNSSERSDGGIREDWLLNVLGESKQWDVPYRHQHQREQSKAKSKSRSPGGNRFSVMGEMPTPKPVAAGTSLWG</sequence>
<dbReference type="VEuPathDB" id="FungiDB:I302_05668"/>
<feature type="region of interest" description="Disordered" evidence="1">
    <location>
        <begin position="283"/>
        <end position="302"/>
    </location>
</feature>
<reference evidence="2" key="1">
    <citation type="submission" date="2013-07" db="EMBL/GenBank/DDBJ databases">
        <title>The Genome Sequence of Cryptococcus bestiolae CBS10118.</title>
        <authorList>
            <consortium name="The Broad Institute Genome Sequencing Platform"/>
            <person name="Cuomo C."/>
            <person name="Litvintseva A."/>
            <person name="Chen Y."/>
            <person name="Heitman J."/>
            <person name="Sun S."/>
            <person name="Springer D."/>
            <person name="Dromer F."/>
            <person name="Young S.K."/>
            <person name="Zeng Q."/>
            <person name="Gargeya S."/>
            <person name="Fitzgerald M."/>
            <person name="Abouelleil A."/>
            <person name="Alvarado L."/>
            <person name="Berlin A.M."/>
            <person name="Chapman S.B."/>
            <person name="Dewar J."/>
            <person name="Goldberg J."/>
            <person name="Griggs A."/>
            <person name="Gujja S."/>
            <person name="Hansen M."/>
            <person name="Howarth C."/>
            <person name="Imamovic A."/>
            <person name="Larimer J."/>
            <person name="McCowan C."/>
            <person name="Murphy C."/>
            <person name="Pearson M."/>
            <person name="Priest M."/>
            <person name="Roberts A."/>
            <person name="Saif S."/>
            <person name="Shea T."/>
            <person name="Sykes S."/>
            <person name="Wortman J."/>
            <person name="Nusbaum C."/>
            <person name="Birren B."/>
        </authorList>
    </citation>
    <scope>NUCLEOTIDE SEQUENCE [LARGE SCALE GENOMIC DNA]</scope>
    <source>
        <strain evidence="2">CBS 10118</strain>
    </source>
</reference>
<dbReference type="AlphaFoldDB" id="A0A1B9FZM1"/>
<accession>A0A1B9FZM1</accession>
<protein>
    <submittedName>
        <fullName evidence="2">Uncharacterized protein</fullName>
    </submittedName>
</protein>
<feature type="region of interest" description="Disordered" evidence="1">
    <location>
        <begin position="112"/>
        <end position="153"/>
    </location>
</feature>
<dbReference type="OrthoDB" id="2565347at2759"/>
<evidence type="ECO:0000256" key="1">
    <source>
        <dbReference type="SAM" id="MobiDB-lite"/>
    </source>
</evidence>
<feature type="region of interest" description="Disordered" evidence="1">
    <location>
        <begin position="42"/>
        <end position="63"/>
    </location>
</feature>
<dbReference type="EMBL" id="KI894022">
    <property type="protein sequence ID" value="OCF24209.1"/>
    <property type="molecule type" value="Genomic_DNA"/>
</dbReference>
<dbReference type="GeneID" id="30210067"/>
<reference evidence="3" key="2">
    <citation type="submission" date="2013-07" db="EMBL/GenBank/DDBJ databases">
        <authorList>
            <consortium name="The Broad Institute Genome Sequencing Platform"/>
            <person name="Cuomo C."/>
            <person name="Litvintseva A."/>
            <person name="Chen Y."/>
            <person name="Heitman J."/>
            <person name="Sun S."/>
            <person name="Springer D."/>
            <person name="Dromer F."/>
            <person name="Young S.K."/>
            <person name="Zeng Q."/>
            <person name="Gargeya S."/>
            <person name="Fitzgerald M."/>
            <person name="Abouelleil A."/>
            <person name="Alvarado L."/>
            <person name="Berlin A.M."/>
            <person name="Chapman S.B."/>
            <person name="Dewar J."/>
            <person name="Goldberg J."/>
            <person name="Griggs A."/>
            <person name="Gujja S."/>
            <person name="Hansen M."/>
            <person name="Howarth C."/>
            <person name="Imamovic A."/>
            <person name="Larimer J."/>
            <person name="McCowan C."/>
            <person name="Murphy C."/>
            <person name="Pearson M."/>
            <person name="Priest M."/>
            <person name="Roberts A."/>
            <person name="Saif S."/>
            <person name="Shea T."/>
            <person name="Sykes S."/>
            <person name="Wortman J."/>
            <person name="Nusbaum C."/>
            <person name="Birren B."/>
        </authorList>
    </citation>
    <scope>NUCLEOTIDE SEQUENCE</scope>
    <source>
        <strain evidence="3">CBS 10118</strain>
    </source>
</reference>
<evidence type="ECO:0000313" key="3">
    <source>
        <dbReference type="EMBL" id="WVW85031.1"/>
    </source>
</evidence>
<dbReference type="Proteomes" id="UP000092730">
    <property type="component" value="Chromosome 5"/>
</dbReference>
<reference evidence="3" key="4">
    <citation type="submission" date="2024-02" db="EMBL/GenBank/DDBJ databases">
        <title>Comparative genomics of Cryptococcus and Kwoniella reveals pathogenesis evolution and contrasting modes of karyotype evolution via chromosome fusion or intercentromeric recombination.</title>
        <authorList>
            <person name="Coelho M.A."/>
            <person name="David-Palma M."/>
            <person name="Shea T."/>
            <person name="Bowers K."/>
            <person name="McGinley-Smith S."/>
            <person name="Mohammad A.W."/>
            <person name="Gnirke A."/>
            <person name="Yurkov A.M."/>
            <person name="Nowrousian M."/>
            <person name="Sun S."/>
            <person name="Cuomo C.A."/>
            <person name="Heitman J."/>
        </authorList>
    </citation>
    <scope>NUCLEOTIDE SEQUENCE</scope>
    <source>
        <strain evidence="3">CBS 10118</strain>
    </source>
</reference>
<evidence type="ECO:0000313" key="4">
    <source>
        <dbReference type="Proteomes" id="UP000092730"/>
    </source>
</evidence>
<gene>
    <name evidence="2" type="ORF">I302_05668</name>
    <name evidence="3" type="ORF">I302_107067</name>
</gene>
<proteinExistence type="predicted"/>
<feature type="region of interest" description="Disordered" evidence="1">
    <location>
        <begin position="319"/>
        <end position="365"/>
    </location>
</feature>
<dbReference type="KEGG" id="kbi:30210067"/>
<dbReference type="RefSeq" id="XP_019045279.1">
    <property type="nucleotide sequence ID" value="XM_019192282.1"/>
</dbReference>